<evidence type="ECO:0000256" key="1">
    <source>
        <dbReference type="SAM" id="MobiDB-lite"/>
    </source>
</evidence>
<evidence type="ECO:0000313" key="3">
    <source>
        <dbReference type="Proteomes" id="UP000887159"/>
    </source>
</evidence>
<feature type="compositionally biased region" description="Polar residues" evidence="1">
    <location>
        <begin position="89"/>
        <end position="98"/>
    </location>
</feature>
<dbReference type="Proteomes" id="UP000887159">
    <property type="component" value="Unassembled WGS sequence"/>
</dbReference>
<name>A0A8X7BFH8_TRICX</name>
<dbReference type="EMBL" id="BMAU01021388">
    <property type="protein sequence ID" value="GFY29460.1"/>
    <property type="molecule type" value="Genomic_DNA"/>
</dbReference>
<organism evidence="2 3">
    <name type="scientific">Trichonephila clavipes</name>
    <name type="common">Golden silk orbweaver</name>
    <name type="synonym">Nephila clavipes</name>
    <dbReference type="NCBI Taxonomy" id="2585209"/>
    <lineage>
        <taxon>Eukaryota</taxon>
        <taxon>Metazoa</taxon>
        <taxon>Ecdysozoa</taxon>
        <taxon>Arthropoda</taxon>
        <taxon>Chelicerata</taxon>
        <taxon>Arachnida</taxon>
        <taxon>Araneae</taxon>
        <taxon>Araneomorphae</taxon>
        <taxon>Entelegynae</taxon>
        <taxon>Araneoidea</taxon>
        <taxon>Nephilidae</taxon>
        <taxon>Trichonephila</taxon>
    </lineage>
</organism>
<protein>
    <submittedName>
        <fullName evidence="2">Uncharacterized protein</fullName>
    </submittedName>
</protein>
<comment type="caution">
    <text evidence="2">The sequence shown here is derived from an EMBL/GenBank/DDBJ whole genome shotgun (WGS) entry which is preliminary data.</text>
</comment>
<proteinExistence type="predicted"/>
<gene>
    <name evidence="2" type="primary">NCL1_40408</name>
    <name evidence="2" type="ORF">TNCV_2626311</name>
</gene>
<accession>A0A8X7BFH8</accession>
<reference evidence="2" key="1">
    <citation type="submission" date="2020-08" db="EMBL/GenBank/DDBJ databases">
        <title>Multicomponent nature underlies the extraordinary mechanical properties of spider dragline silk.</title>
        <authorList>
            <person name="Kono N."/>
            <person name="Nakamura H."/>
            <person name="Mori M."/>
            <person name="Yoshida Y."/>
            <person name="Ohtoshi R."/>
            <person name="Malay A.D."/>
            <person name="Moran D.A.P."/>
            <person name="Tomita M."/>
            <person name="Numata K."/>
            <person name="Arakawa K."/>
        </authorList>
    </citation>
    <scope>NUCLEOTIDE SEQUENCE</scope>
</reference>
<dbReference type="AlphaFoldDB" id="A0A8X7BFH8"/>
<evidence type="ECO:0000313" key="2">
    <source>
        <dbReference type="EMBL" id="GFY29460.1"/>
    </source>
</evidence>
<feature type="region of interest" description="Disordered" evidence="1">
    <location>
        <begin position="86"/>
        <end position="201"/>
    </location>
</feature>
<feature type="compositionally biased region" description="Basic residues" evidence="1">
    <location>
        <begin position="113"/>
        <end position="122"/>
    </location>
</feature>
<keyword evidence="3" id="KW-1185">Reference proteome</keyword>
<sequence>MRKKHKTWEKNYNRKRREVNIKANDLVLVQTHYISAAVRRVVGKFMPKFEGPYRVLEVRNNNLTIWKKGRRVTVNISQVLVYHPRHSDTNSFDSTNETLYEGKGSSIVSSRSHPGKSRRSRKPSVDASKSRKSNKGTTGLEYLRLKRKNVESNGTAERNDRKRSKICRKRSLQGSEHRDPKRQAPVLLQGLKRTVPSSVSS</sequence>
<feature type="compositionally biased region" description="Basic residues" evidence="1">
    <location>
        <begin position="161"/>
        <end position="171"/>
    </location>
</feature>